<dbReference type="InterPro" id="IPR029063">
    <property type="entry name" value="SAM-dependent_MTases_sf"/>
</dbReference>
<dbReference type="RefSeq" id="WP_133285151.1">
    <property type="nucleotide sequence ID" value="NZ_SMSI01000003.1"/>
</dbReference>
<feature type="region of interest" description="Disordered" evidence="3">
    <location>
        <begin position="265"/>
        <end position="294"/>
    </location>
</feature>
<keyword evidence="2 5" id="KW-0808">Transferase</keyword>
<gene>
    <name evidence="5" type="ORF">E2A64_14075</name>
</gene>
<comment type="caution">
    <text evidence="5">The sequence shown here is derived from an EMBL/GenBank/DDBJ whole genome shotgun (WGS) entry which is preliminary data.</text>
</comment>
<reference evidence="5 6" key="1">
    <citation type="journal article" date="2013" name="Int. J. Syst. Evol. Microbiol.">
        <title>Hoeflea suaedae sp. nov., an endophytic bacterium isolated from the root of the halophyte Suaeda maritima.</title>
        <authorList>
            <person name="Chung E.J."/>
            <person name="Park J.A."/>
            <person name="Pramanik P."/>
            <person name="Bibi F."/>
            <person name="Jeon C.O."/>
            <person name="Chung Y.R."/>
        </authorList>
    </citation>
    <scope>NUCLEOTIDE SEQUENCE [LARGE SCALE GENOMIC DNA]</scope>
    <source>
        <strain evidence="5 6">YC6898</strain>
    </source>
</reference>
<evidence type="ECO:0000256" key="2">
    <source>
        <dbReference type="ARBA" id="ARBA00022679"/>
    </source>
</evidence>
<evidence type="ECO:0000256" key="3">
    <source>
        <dbReference type="SAM" id="MobiDB-lite"/>
    </source>
</evidence>
<dbReference type="GO" id="GO:0032259">
    <property type="term" value="P:methylation"/>
    <property type="evidence" value="ECO:0007669"/>
    <property type="project" value="UniProtKB-KW"/>
</dbReference>
<dbReference type="Gene3D" id="3.40.50.150">
    <property type="entry name" value="Vaccinia Virus protein VP39"/>
    <property type="match status" value="1"/>
</dbReference>
<evidence type="ECO:0000256" key="1">
    <source>
        <dbReference type="ARBA" id="ARBA00022603"/>
    </source>
</evidence>
<dbReference type="PANTHER" id="PTHR13090:SF1">
    <property type="entry name" value="ARGININE-HYDROXYLASE NDUFAF5, MITOCHONDRIAL"/>
    <property type="match status" value="1"/>
</dbReference>
<evidence type="ECO:0000313" key="5">
    <source>
        <dbReference type="EMBL" id="TDH34866.1"/>
    </source>
</evidence>
<dbReference type="Pfam" id="PF08241">
    <property type="entry name" value="Methyltransf_11"/>
    <property type="match status" value="1"/>
</dbReference>
<keyword evidence="6" id="KW-1185">Reference proteome</keyword>
<evidence type="ECO:0000259" key="4">
    <source>
        <dbReference type="Pfam" id="PF08241"/>
    </source>
</evidence>
<keyword evidence="1 5" id="KW-0489">Methyltransferase</keyword>
<accession>A0A4R5PI16</accession>
<proteinExistence type="predicted"/>
<dbReference type="InterPro" id="IPR050602">
    <property type="entry name" value="Malonyl-ACP_OMT"/>
</dbReference>
<name>A0A4R5PI16_9HYPH</name>
<protein>
    <submittedName>
        <fullName evidence="5">Methyltransferase domain-containing protein</fullName>
    </submittedName>
</protein>
<feature type="compositionally biased region" description="Basic and acidic residues" evidence="3">
    <location>
        <begin position="280"/>
        <end position="294"/>
    </location>
</feature>
<evidence type="ECO:0000313" key="6">
    <source>
        <dbReference type="Proteomes" id="UP000295131"/>
    </source>
</evidence>
<dbReference type="OrthoDB" id="9793723at2"/>
<feature type="domain" description="Methyltransferase type 11" evidence="4">
    <location>
        <begin position="69"/>
        <end position="137"/>
    </location>
</feature>
<dbReference type="AlphaFoldDB" id="A0A4R5PI16"/>
<dbReference type="SUPFAM" id="SSF53335">
    <property type="entry name" value="S-adenosyl-L-methionine-dependent methyltransferases"/>
    <property type="match status" value="1"/>
</dbReference>
<dbReference type="GO" id="GO:0008757">
    <property type="term" value="F:S-adenosylmethionine-dependent methyltransferase activity"/>
    <property type="evidence" value="ECO:0007669"/>
    <property type="project" value="InterPro"/>
</dbReference>
<sequence>MEQIFDHALLRQRRERAFRAAVKDADFLAAHVAADMAERLSLVERRFENPVQLHGVTPVTADLMEATGKTARFRFVADGMLDGLGGREQIVADPELSGLQDGSSDLIVSPLSLHLVNDTPGLMIQARRALRPDGLFLAAVPGAGTLGELRQSLLEAESHLTGGAHSRVHPFADVRDYGSLMQRAGFALPVADREDIVVRYDDIFALMRDLRAMGMTNAMAARSRTPAPRLLFDLAGEIYADRFSDPDGRIRATFAIIHLSGWMPHESQQKPLKPGSAKMRLADALKTDDVERGE</sequence>
<dbReference type="InterPro" id="IPR013216">
    <property type="entry name" value="Methyltransf_11"/>
</dbReference>
<dbReference type="EMBL" id="SMSI01000003">
    <property type="protein sequence ID" value="TDH34866.1"/>
    <property type="molecule type" value="Genomic_DNA"/>
</dbReference>
<dbReference type="Proteomes" id="UP000295131">
    <property type="component" value="Unassembled WGS sequence"/>
</dbReference>
<dbReference type="PANTHER" id="PTHR13090">
    <property type="entry name" value="ARGININE-HYDROXYLASE NDUFAF5, MITOCHONDRIAL"/>
    <property type="match status" value="1"/>
</dbReference>
<organism evidence="5 6">
    <name type="scientific">Pseudohoeflea suaedae</name>
    <dbReference type="NCBI Taxonomy" id="877384"/>
    <lineage>
        <taxon>Bacteria</taxon>
        <taxon>Pseudomonadati</taxon>
        <taxon>Pseudomonadota</taxon>
        <taxon>Alphaproteobacteria</taxon>
        <taxon>Hyphomicrobiales</taxon>
        <taxon>Rhizobiaceae</taxon>
        <taxon>Pseudohoeflea</taxon>
    </lineage>
</organism>